<feature type="region of interest" description="Disordered" evidence="1">
    <location>
        <begin position="65"/>
        <end position="86"/>
    </location>
</feature>
<accession>A0A9R1VFH0</accession>
<dbReference type="Proteomes" id="UP000235145">
    <property type="component" value="Unassembled WGS sequence"/>
</dbReference>
<dbReference type="EMBL" id="NBSK02000005">
    <property type="protein sequence ID" value="KAJ0204329.1"/>
    <property type="molecule type" value="Genomic_DNA"/>
</dbReference>
<evidence type="ECO:0000256" key="1">
    <source>
        <dbReference type="SAM" id="MobiDB-lite"/>
    </source>
</evidence>
<evidence type="ECO:0000313" key="2">
    <source>
        <dbReference type="EMBL" id="KAJ0204329.1"/>
    </source>
</evidence>
<dbReference type="PANTHER" id="PTHR33116:SF77">
    <property type="entry name" value="RNA-DIRECTED DNA POLYMERASE"/>
    <property type="match status" value="1"/>
</dbReference>
<protein>
    <recommendedName>
        <fullName evidence="4">Reverse transcriptase domain-containing protein</fullName>
    </recommendedName>
</protein>
<evidence type="ECO:0000313" key="3">
    <source>
        <dbReference type="Proteomes" id="UP000235145"/>
    </source>
</evidence>
<comment type="caution">
    <text evidence="2">The sequence shown here is derived from an EMBL/GenBank/DDBJ whole genome shotgun (WGS) entry which is preliminary data.</text>
</comment>
<sequence>MARKNFAFIRFLKVKDNNLLAENLNSMKIDGVKTAVNVEKYDKNKNQIWSSSERNKVTFVRLTKNRNNDQVRNPPPNLNSNRDCSRSYKDALNGYKTNPQQSTNGQRAVKSVSIPPEFGAQYGLWKDSSLIGEVCNMSKINNVLVGLKAEGNLAEHIDEGILEDREFQPGNDILKDVDEDDDEVVYREDTPIKQYTRDNFLDSPSPPPMRSIPCNDREDELSVVILDLNYHAKLVFWGRIQMLRAEIEVNDTLVIGNCLGINLADASGRFGGIFCIWNPTLFRQKSIIRKQNFMVIIGSLQAALPREFSDHYPFVLLTSSIDFGPIPFRFLNSWLTYLGFTEIILNVVSSFHFSWPPDKALATKLRKLKDTIKTWRMQNMEKEVDEVRKLKQWVCDLDLIVESRSLFSVEIENRIEWKKKILELEHRRNMDLRQKAKIRWAIDGDEDSRFFHGIINSNLSKNRINGLLIGGNWSTNPMAIKNEIFFFFKEKFAEKMRSRPSLSCNFNKTLSKSEATFLIEPFCPEEIKAAVWECGCLQSAWNSVLVNGSPMKEFSMEKGVRQGVYILQIWGPILSHLFYADDALFVGEWSQINLLNLARIIRCFNLASGLRVNFTKSKVFGIGVVDPDVEYFSQILNCQFATLPFTYLGLPIGANMSLTKHWKPITDRIKARLSSWKAKSLSFGGRITLINSVLGSLPIFYFSLFKAPLKIIEELERIRRRLEISGVWKNIVSVTKDFAMYNSQFAELLKKDLGKGNLTSFWFENWSGNGPLKDSFSELLKLESKKQCLLSDRYEKIGDTFEWKWSWKRSPSSDMEKIELSCCDLILKDINLTFSDDSWKWLPDTSGNFSVRNDLVFNLTVTSPGKVVAEIKSNFFPLAKKQRKRIVFGLGKMVFIPFLGSISERVGRGIGHTDIYTYMYLLLHDWRIPLYPKFQGMDKFNALLENILGCILDGTNLLEALG</sequence>
<proteinExistence type="predicted"/>
<keyword evidence="3" id="KW-1185">Reference proteome</keyword>
<dbReference type="AlphaFoldDB" id="A0A9R1VFH0"/>
<reference evidence="2 3" key="1">
    <citation type="journal article" date="2017" name="Nat. Commun.">
        <title>Genome assembly with in vitro proximity ligation data and whole-genome triplication in lettuce.</title>
        <authorList>
            <person name="Reyes-Chin-Wo S."/>
            <person name="Wang Z."/>
            <person name="Yang X."/>
            <person name="Kozik A."/>
            <person name="Arikit S."/>
            <person name="Song C."/>
            <person name="Xia L."/>
            <person name="Froenicke L."/>
            <person name="Lavelle D.O."/>
            <person name="Truco M.J."/>
            <person name="Xia R."/>
            <person name="Zhu S."/>
            <person name="Xu C."/>
            <person name="Xu H."/>
            <person name="Xu X."/>
            <person name="Cox K."/>
            <person name="Korf I."/>
            <person name="Meyers B.C."/>
            <person name="Michelmore R.W."/>
        </authorList>
    </citation>
    <scope>NUCLEOTIDE SEQUENCE [LARGE SCALE GENOMIC DNA]</scope>
    <source>
        <strain evidence="3">cv. Salinas</strain>
        <tissue evidence="2">Seedlings</tissue>
    </source>
</reference>
<organism evidence="2 3">
    <name type="scientific">Lactuca sativa</name>
    <name type="common">Garden lettuce</name>
    <dbReference type="NCBI Taxonomy" id="4236"/>
    <lineage>
        <taxon>Eukaryota</taxon>
        <taxon>Viridiplantae</taxon>
        <taxon>Streptophyta</taxon>
        <taxon>Embryophyta</taxon>
        <taxon>Tracheophyta</taxon>
        <taxon>Spermatophyta</taxon>
        <taxon>Magnoliopsida</taxon>
        <taxon>eudicotyledons</taxon>
        <taxon>Gunneridae</taxon>
        <taxon>Pentapetalae</taxon>
        <taxon>asterids</taxon>
        <taxon>campanulids</taxon>
        <taxon>Asterales</taxon>
        <taxon>Asteraceae</taxon>
        <taxon>Cichorioideae</taxon>
        <taxon>Cichorieae</taxon>
        <taxon>Lactucinae</taxon>
        <taxon>Lactuca</taxon>
    </lineage>
</organism>
<name>A0A9R1VFH0_LACSA</name>
<gene>
    <name evidence="2" type="ORF">LSAT_V11C500282830</name>
</gene>
<dbReference type="PANTHER" id="PTHR33116">
    <property type="entry name" value="REVERSE TRANSCRIPTASE ZINC-BINDING DOMAIN-CONTAINING PROTEIN-RELATED-RELATED"/>
    <property type="match status" value="1"/>
</dbReference>
<evidence type="ECO:0008006" key="4">
    <source>
        <dbReference type="Google" id="ProtNLM"/>
    </source>
</evidence>